<reference evidence="1 2" key="1">
    <citation type="journal article" date="2015" name="Nature">
        <title>rRNA introns, odd ribosomes, and small enigmatic genomes across a large radiation of phyla.</title>
        <authorList>
            <person name="Brown C.T."/>
            <person name="Hug L.A."/>
            <person name="Thomas B.C."/>
            <person name="Sharon I."/>
            <person name="Castelle C.J."/>
            <person name="Singh A."/>
            <person name="Wilkins M.J."/>
            <person name="Williams K.H."/>
            <person name="Banfield J.F."/>
        </authorList>
    </citation>
    <scope>NUCLEOTIDE SEQUENCE [LARGE SCALE GENOMIC DNA]</scope>
</reference>
<organism evidence="1 2">
    <name type="scientific">candidate division WS6 bacterium GW2011_GWE1_34_7</name>
    <dbReference type="NCBI Taxonomy" id="1619093"/>
    <lineage>
        <taxon>Bacteria</taxon>
        <taxon>Candidatus Dojkabacteria</taxon>
    </lineage>
</organism>
<dbReference type="EMBL" id="LBPV01000058">
    <property type="protein sequence ID" value="KKP63947.1"/>
    <property type="molecule type" value="Genomic_DNA"/>
</dbReference>
<proteinExistence type="predicted"/>
<dbReference type="Proteomes" id="UP000033866">
    <property type="component" value="Unassembled WGS sequence"/>
</dbReference>
<dbReference type="InterPro" id="IPR029063">
    <property type="entry name" value="SAM-dependent_MTases_sf"/>
</dbReference>
<dbReference type="CDD" id="cd02440">
    <property type="entry name" value="AdoMet_MTases"/>
    <property type="match status" value="1"/>
</dbReference>
<name>A0A0G0E997_9BACT</name>
<evidence type="ECO:0000313" key="2">
    <source>
        <dbReference type="Proteomes" id="UP000033866"/>
    </source>
</evidence>
<sequence length="237" mass="27620">MITQNYNNFLNKRETAQEINERLKIFISEYKDYKKTHTHPLKILDIGCGKNPQILPYKFPKDHYYACDYYKRINKKVKQYKSLDLNTDNLSEKFSLQKFDVIFCGEVIEHLFSPDHLLNEIGKLMNDDSILILSTPNLGYYVNRIMLLFGISPLYLENSSELKLGRKFKIFGQGNSTEGHIKVFTYGALLDLFKIQKYKIVKITSSSTWSFFLDKIIPKISKSLSATNVFVLKKLSD</sequence>
<evidence type="ECO:0000313" key="1">
    <source>
        <dbReference type="EMBL" id="KKP63947.1"/>
    </source>
</evidence>
<dbReference type="Pfam" id="PF13489">
    <property type="entry name" value="Methyltransf_23"/>
    <property type="match status" value="1"/>
</dbReference>
<dbReference type="SUPFAM" id="SSF53335">
    <property type="entry name" value="S-adenosyl-L-methionine-dependent methyltransferases"/>
    <property type="match status" value="1"/>
</dbReference>
<evidence type="ECO:0008006" key="3">
    <source>
        <dbReference type="Google" id="ProtNLM"/>
    </source>
</evidence>
<accession>A0A0G0E997</accession>
<gene>
    <name evidence="1" type="ORF">UR61_C0058G0002</name>
</gene>
<comment type="caution">
    <text evidence="1">The sequence shown here is derived from an EMBL/GenBank/DDBJ whole genome shotgun (WGS) entry which is preliminary data.</text>
</comment>
<protein>
    <recommendedName>
        <fullName evidence="3">Methyltransferase type 11</fullName>
    </recommendedName>
</protein>
<dbReference type="Gene3D" id="3.40.50.150">
    <property type="entry name" value="Vaccinia Virus protein VP39"/>
    <property type="match status" value="1"/>
</dbReference>
<dbReference type="AlphaFoldDB" id="A0A0G0E997"/>